<feature type="compositionally biased region" description="Low complexity" evidence="8">
    <location>
        <begin position="1"/>
        <end position="13"/>
    </location>
</feature>
<evidence type="ECO:0000256" key="3">
    <source>
        <dbReference type="ARBA" id="ARBA00023015"/>
    </source>
</evidence>
<evidence type="ECO:0000259" key="12">
    <source>
        <dbReference type="PROSITE" id="PS51294"/>
    </source>
</evidence>
<dbReference type="PROSITE" id="PS51293">
    <property type="entry name" value="SANT"/>
    <property type="match status" value="1"/>
</dbReference>
<dbReference type="InterPro" id="IPR007526">
    <property type="entry name" value="SWIRM"/>
</dbReference>
<evidence type="ECO:0000259" key="9">
    <source>
        <dbReference type="PROSITE" id="PS50090"/>
    </source>
</evidence>
<protein>
    <submittedName>
        <fullName evidence="13">OLC1v1018448C1</fullName>
    </submittedName>
</protein>
<evidence type="ECO:0000256" key="2">
    <source>
        <dbReference type="ARBA" id="ARBA00022473"/>
    </source>
</evidence>
<dbReference type="Pfam" id="PF04433">
    <property type="entry name" value="SWIRM"/>
    <property type="match status" value="1"/>
</dbReference>
<keyword evidence="7" id="KW-0175">Coiled coil</keyword>
<dbReference type="SMART" id="SM00717">
    <property type="entry name" value="SANT"/>
    <property type="match status" value="1"/>
</dbReference>
<dbReference type="PROSITE" id="PS50090">
    <property type="entry name" value="MYB_LIKE"/>
    <property type="match status" value="1"/>
</dbReference>
<sequence length="485" mass="53381">MAATAASASPTSAGIHNTNNKPLPKPPEPSAPAATDVVSRHTYPDSAEVVSIPSYSRWFSWENIHQCELRFLPEFFDGRTPSKNSKVYKYYRNAIIHRFRDNPSKKITFTEVRKIVIGDVGSIRRVFDFLETWGLINYTPPPHSASAASKAAAIQLDKESTHPKSTPPTSDVTSSAASDGANTSQLQPKKKLCGDCKCVCSFSCFTSDKLDLTLCARCYVNQSSAINTSDFRRVEITEVVKNDWTDKETLLLLEAVMHYGDDWKKVADRVTGKNDKECVARFIKLPFGDQFVGSPESSEVEHEFGPKDSSFPNKKMRLTPLADASNPIMAQAAFLSALVGAEVAEVSANAAVAALYEYGAANNKENPKSVPGGSRKEDSDAAADVDPANSIDQALAEAESELEKEEEDLEKAVSNIAVQAKEIHDKIVHFEELDIELEKEFQQMQQLKDALFVDQLTLMFHQKGAADKTGVDSVMENVKVDFKVE</sequence>
<dbReference type="InterPro" id="IPR017930">
    <property type="entry name" value="Myb_dom"/>
</dbReference>
<evidence type="ECO:0000256" key="6">
    <source>
        <dbReference type="ARBA" id="ARBA00023242"/>
    </source>
</evidence>
<dbReference type="GO" id="GO:0005634">
    <property type="term" value="C:nucleus"/>
    <property type="evidence" value="ECO:0007669"/>
    <property type="project" value="UniProtKB-SubCell"/>
</dbReference>
<proteinExistence type="predicted"/>
<evidence type="ECO:0000256" key="8">
    <source>
        <dbReference type="SAM" id="MobiDB-lite"/>
    </source>
</evidence>
<keyword evidence="2" id="KW-0217">Developmental protein</keyword>
<evidence type="ECO:0000259" key="11">
    <source>
        <dbReference type="PROSITE" id="PS51293"/>
    </source>
</evidence>
<gene>
    <name evidence="13" type="ORF">OLC1_LOCUS23219</name>
</gene>
<keyword evidence="6" id="KW-0539">Nucleus</keyword>
<dbReference type="AlphaFoldDB" id="A0AAV1EBM0"/>
<evidence type="ECO:0000256" key="1">
    <source>
        <dbReference type="ARBA" id="ARBA00004123"/>
    </source>
</evidence>
<feature type="region of interest" description="Disordered" evidence="8">
    <location>
        <begin position="363"/>
        <end position="385"/>
    </location>
</feature>
<feature type="compositionally biased region" description="Polar residues" evidence="8">
    <location>
        <begin position="163"/>
        <end position="187"/>
    </location>
</feature>
<keyword evidence="5" id="KW-0804">Transcription</keyword>
<dbReference type="PANTHER" id="PTHR12802:SF44">
    <property type="entry name" value="SWI_SNF COMPLEX SUBUNIT SWI3B"/>
    <property type="match status" value="1"/>
</dbReference>
<feature type="region of interest" description="Disordered" evidence="8">
    <location>
        <begin position="1"/>
        <end position="38"/>
    </location>
</feature>
<reference evidence="13" key="1">
    <citation type="submission" date="2023-03" db="EMBL/GenBank/DDBJ databases">
        <authorList>
            <person name="Julca I."/>
        </authorList>
    </citation>
    <scope>NUCLEOTIDE SEQUENCE</scope>
</reference>
<dbReference type="CDD" id="cd00167">
    <property type="entry name" value="SANT"/>
    <property type="match status" value="1"/>
</dbReference>
<dbReference type="InterPro" id="IPR036388">
    <property type="entry name" value="WH-like_DNA-bd_sf"/>
</dbReference>
<dbReference type="GO" id="GO:0003677">
    <property type="term" value="F:DNA binding"/>
    <property type="evidence" value="ECO:0007669"/>
    <property type="project" value="UniProtKB-KW"/>
</dbReference>
<evidence type="ECO:0000313" key="14">
    <source>
        <dbReference type="Proteomes" id="UP001161247"/>
    </source>
</evidence>
<feature type="domain" description="HTH myb-type" evidence="12">
    <location>
        <begin position="238"/>
        <end position="278"/>
    </location>
</feature>
<feature type="domain" description="SANT" evidence="11">
    <location>
        <begin position="239"/>
        <end position="290"/>
    </location>
</feature>
<dbReference type="Gene3D" id="1.10.10.10">
    <property type="entry name" value="Winged helix-like DNA-binding domain superfamily/Winged helix DNA-binding domain"/>
    <property type="match status" value="1"/>
</dbReference>
<dbReference type="Gene3D" id="1.10.10.60">
    <property type="entry name" value="Homeodomain-like"/>
    <property type="match status" value="1"/>
</dbReference>
<feature type="region of interest" description="Disordered" evidence="8">
    <location>
        <begin position="156"/>
        <end position="188"/>
    </location>
</feature>
<dbReference type="InterPro" id="IPR001005">
    <property type="entry name" value="SANT/Myb"/>
</dbReference>
<accession>A0AAV1EBM0</accession>
<feature type="domain" description="Myb-like" evidence="9">
    <location>
        <begin position="236"/>
        <end position="286"/>
    </location>
</feature>
<organism evidence="13 14">
    <name type="scientific">Oldenlandia corymbosa var. corymbosa</name>
    <dbReference type="NCBI Taxonomy" id="529605"/>
    <lineage>
        <taxon>Eukaryota</taxon>
        <taxon>Viridiplantae</taxon>
        <taxon>Streptophyta</taxon>
        <taxon>Embryophyta</taxon>
        <taxon>Tracheophyta</taxon>
        <taxon>Spermatophyta</taxon>
        <taxon>Magnoliopsida</taxon>
        <taxon>eudicotyledons</taxon>
        <taxon>Gunneridae</taxon>
        <taxon>Pentapetalae</taxon>
        <taxon>asterids</taxon>
        <taxon>lamiids</taxon>
        <taxon>Gentianales</taxon>
        <taxon>Rubiaceae</taxon>
        <taxon>Rubioideae</taxon>
        <taxon>Spermacoceae</taxon>
        <taxon>Hedyotis-Oldenlandia complex</taxon>
        <taxon>Oldenlandia</taxon>
    </lineage>
</organism>
<comment type="subcellular location">
    <subcellularLocation>
        <location evidence="1">Nucleus</location>
    </subcellularLocation>
</comment>
<evidence type="ECO:0000256" key="5">
    <source>
        <dbReference type="ARBA" id="ARBA00023163"/>
    </source>
</evidence>
<evidence type="ECO:0000256" key="4">
    <source>
        <dbReference type="ARBA" id="ARBA00023125"/>
    </source>
</evidence>
<feature type="region of interest" description="Disordered" evidence="8">
    <location>
        <begin position="294"/>
        <end position="315"/>
    </location>
</feature>
<evidence type="ECO:0000313" key="13">
    <source>
        <dbReference type="EMBL" id="CAI9117111.1"/>
    </source>
</evidence>
<dbReference type="InterPro" id="IPR017884">
    <property type="entry name" value="SANT_dom"/>
</dbReference>
<name>A0AAV1EBM0_OLDCO</name>
<feature type="domain" description="SWIRM" evidence="10">
    <location>
        <begin position="50"/>
        <end position="147"/>
    </location>
</feature>
<dbReference type="PROSITE" id="PS51294">
    <property type="entry name" value="HTH_MYB"/>
    <property type="match status" value="1"/>
</dbReference>
<keyword evidence="14" id="KW-1185">Reference proteome</keyword>
<dbReference type="EMBL" id="OX459125">
    <property type="protein sequence ID" value="CAI9117111.1"/>
    <property type="molecule type" value="Genomic_DNA"/>
</dbReference>
<dbReference type="InterPro" id="IPR009057">
    <property type="entry name" value="Homeodomain-like_sf"/>
</dbReference>
<evidence type="ECO:0000256" key="7">
    <source>
        <dbReference type="SAM" id="Coils"/>
    </source>
</evidence>
<keyword evidence="3" id="KW-0805">Transcription regulation</keyword>
<keyword evidence="4" id="KW-0238">DNA-binding</keyword>
<dbReference type="FunFam" id="1.10.10.60:FF:000014">
    <property type="entry name" value="SWI/SNF complex subunit SMARCC2 isoform C"/>
    <property type="match status" value="1"/>
</dbReference>
<dbReference type="Pfam" id="PF00249">
    <property type="entry name" value="Myb_DNA-binding"/>
    <property type="match status" value="1"/>
</dbReference>
<dbReference type="SUPFAM" id="SSF46689">
    <property type="entry name" value="Homeodomain-like"/>
    <property type="match status" value="2"/>
</dbReference>
<dbReference type="PANTHER" id="PTHR12802">
    <property type="entry name" value="SWI/SNF COMPLEX-RELATED"/>
    <property type="match status" value="1"/>
</dbReference>
<evidence type="ECO:0000259" key="10">
    <source>
        <dbReference type="PROSITE" id="PS50934"/>
    </source>
</evidence>
<dbReference type="Proteomes" id="UP001161247">
    <property type="component" value="Chromosome 8"/>
</dbReference>
<dbReference type="FunFam" id="1.10.10.10:FF:000020">
    <property type="entry name" value="SWI/SNF complex subunit SMARCC2 isoform c"/>
    <property type="match status" value="1"/>
</dbReference>
<feature type="coiled-coil region" evidence="7">
    <location>
        <begin position="388"/>
        <end position="450"/>
    </location>
</feature>
<dbReference type="PROSITE" id="PS50934">
    <property type="entry name" value="SWIRM"/>
    <property type="match status" value="1"/>
</dbReference>